<gene>
    <name evidence="1" type="ORF">CBG21_05195</name>
</gene>
<dbReference type="EMBL" id="NGQC01000032">
    <property type="protein sequence ID" value="OYT03551.1"/>
    <property type="molecule type" value="Genomic_DNA"/>
</dbReference>
<protein>
    <submittedName>
        <fullName evidence="1">Uncharacterized protein</fullName>
    </submittedName>
</protein>
<name>A0A256VJ31_LIMRT</name>
<dbReference type="Proteomes" id="UP000216122">
    <property type="component" value="Unassembled WGS sequence"/>
</dbReference>
<organism evidence="1 2">
    <name type="scientific">Limosilactobacillus reuteri</name>
    <name type="common">Lactobacillus reuteri</name>
    <dbReference type="NCBI Taxonomy" id="1598"/>
    <lineage>
        <taxon>Bacteria</taxon>
        <taxon>Bacillati</taxon>
        <taxon>Bacillota</taxon>
        <taxon>Bacilli</taxon>
        <taxon>Lactobacillales</taxon>
        <taxon>Lactobacillaceae</taxon>
        <taxon>Limosilactobacillus</taxon>
    </lineage>
</organism>
<reference evidence="2" key="1">
    <citation type="submission" date="2017-05" db="EMBL/GenBank/DDBJ databases">
        <authorList>
            <person name="Lin X.B."/>
            <person name="Stothard P."/>
            <person name="Tasseva G."/>
            <person name="Walter J."/>
        </authorList>
    </citation>
    <scope>NUCLEOTIDE SEQUENCE [LARGE SCALE GENOMIC DNA]</scope>
    <source>
        <strain evidence="2">103v</strain>
    </source>
</reference>
<sequence>MTMTSVKDLIQGSYERSNGKIIIHAGGQIIDTKGENDSLFRGFRGMMISPLTSAPQLSHLKINLDKILNHNFGNVYLARHYPNDQVEILKSAPLLVKFKTRNVEGQDAWGYDIPRSIDLLSELKKRHANAVVWLPVIEVND</sequence>
<dbReference type="RefSeq" id="WP_094504311.1">
    <property type="nucleotide sequence ID" value="NZ_NGPH01000028.1"/>
</dbReference>
<dbReference type="AlphaFoldDB" id="A0A256VJ31"/>
<comment type="caution">
    <text evidence="1">The sequence shown here is derived from an EMBL/GenBank/DDBJ whole genome shotgun (WGS) entry which is preliminary data.</text>
</comment>
<reference evidence="1 2" key="2">
    <citation type="submission" date="2017-09" db="EMBL/GenBank/DDBJ databases">
        <title>Tripartite evolution among Lactobacillus johnsonii, Lactobacillus taiwanensis, Lactobacillus reuteri and their rodent host.</title>
        <authorList>
            <person name="Wang T."/>
            <person name="Knowles S."/>
            <person name="Cheng C."/>
        </authorList>
    </citation>
    <scope>NUCLEOTIDE SEQUENCE [LARGE SCALE GENOMIC DNA]</scope>
    <source>
        <strain evidence="1 2">103v</strain>
    </source>
</reference>
<accession>A0A256VJ31</accession>
<proteinExistence type="predicted"/>
<evidence type="ECO:0000313" key="2">
    <source>
        <dbReference type="Proteomes" id="UP000216122"/>
    </source>
</evidence>
<evidence type="ECO:0000313" key="1">
    <source>
        <dbReference type="EMBL" id="OYT03551.1"/>
    </source>
</evidence>